<keyword evidence="3" id="KW-1185">Reference proteome</keyword>
<gene>
    <name evidence="2" type="ORF">MSTE_01808</name>
</gene>
<name>A0A1Z4EVY6_9MYCO</name>
<dbReference type="SUPFAM" id="SSF52540">
    <property type="entry name" value="P-loop containing nucleoside triphosphate hydrolases"/>
    <property type="match status" value="1"/>
</dbReference>
<dbReference type="Pfam" id="PF13481">
    <property type="entry name" value="AAA_25"/>
    <property type="match status" value="1"/>
</dbReference>
<dbReference type="Gene3D" id="3.40.50.300">
    <property type="entry name" value="P-loop containing nucleotide triphosphate hydrolases"/>
    <property type="match status" value="1"/>
</dbReference>
<sequence length="484" mass="51824">MRGRPVPQQSKVTANAANGASGNKAPFGSVAVDPTAATAARLDKWRPHSFAVADLGTDEWARNLRFKIERTNAYRNPTVDDPKLFVPGPDCVAAGATDGQLNALHRLTPSEVAELRIRAAAIRHDCRKQVDVLARSIASERDAVPTPEPVGLDALLTEPDEDAAYRVGELWPTGGRVLLSAPYKAGKSTLVGNVIRALADGGPLLGRFDTTPVGKVVLIDTELDRRTLRRWLRDQGIRNTAVVSVVSLRGAVSAFDILDPATRAEWAQRLAGADVVILDCLRPVIDALGLSEDKDAGKVLVAFDALLAEVGADEGMVVTHMGHQNGPARERARGDSRLMDWADSLWKIVRGGDDTDDDTARSSFFSALGRDVALPEGKLAFNSDTRHLTFEGGSRRDSVGREAVPELLAMVAAEPGMLSKRAAVERLMDDHGVARYVARSAVDAAVKDKSVIVIPGARRAQLLAPAGDDAPPIDPLFHALDTPK</sequence>
<dbReference type="EMBL" id="AP018165">
    <property type="protein sequence ID" value="BAX97125.1"/>
    <property type="molecule type" value="Genomic_DNA"/>
</dbReference>
<protein>
    <submittedName>
        <fullName evidence="2">Uncharacterized protein</fullName>
    </submittedName>
</protein>
<evidence type="ECO:0000313" key="2">
    <source>
        <dbReference type="EMBL" id="BAX97125.1"/>
    </source>
</evidence>
<feature type="compositionally biased region" description="Low complexity" evidence="1">
    <location>
        <begin position="14"/>
        <end position="25"/>
    </location>
</feature>
<dbReference type="AlphaFoldDB" id="A0A1Z4EVY6"/>
<dbReference type="InterPro" id="IPR027417">
    <property type="entry name" value="P-loop_NTPase"/>
</dbReference>
<reference evidence="2 3" key="2">
    <citation type="journal article" date="2017" name="Int. J. Syst. Evol. Microbiol.">
        <title>Mycobacterium stephanolepidis sp. nov., a rapidly growing species related to Mycobacterium chelonae, isolated from marine teleost fish, Stephanolepis cirrhifer.</title>
        <authorList>
            <person name="Fukano H."/>
            <person name="Wada S."/>
            <person name="Kurata O."/>
            <person name="Katayama K."/>
            <person name="Fujiwara N."/>
            <person name="Hoshino Y."/>
        </authorList>
    </citation>
    <scope>NUCLEOTIDE SEQUENCE [LARGE SCALE GENOMIC DNA]</scope>
    <source>
        <strain evidence="2 3">NJB0901</strain>
    </source>
</reference>
<reference evidence="3" key="1">
    <citation type="journal article" date="2017" name="Genome Announc.">
        <title>Complete Genome Sequence of Mycobacterium stephanolepidis.</title>
        <authorList>
            <person name="Fukano H."/>
            <person name="Yoshida M."/>
            <person name="Katayama Y."/>
            <person name="Omatsu T."/>
            <person name="Mizutani T."/>
            <person name="Kurata O."/>
            <person name="Wada S."/>
            <person name="Hoshino Y."/>
        </authorList>
    </citation>
    <scope>NUCLEOTIDE SEQUENCE [LARGE SCALE GENOMIC DNA]</scope>
    <source>
        <strain evidence="3">NJB0901</strain>
    </source>
</reference>
<organism evidence="2 3">
    <name type="scientific">[Mycobacterium] stephanolepidis</name>
    <dbReference type="NCBI Taxonomy" id="1520670"/>
    <lineage>
        <taxon>Bacteria</taxon>
        <taxon>Bacillati</taxon>
        <taxon>Actinomycetota</taxon>
        <taxon>Actinomycetes</taxon>
        <taxon>Mycobacteriales</taxon>
        <taxon>Mycobacteriaceae</taxon>
        <taxon>Mycobacteroides</taxon>
    </lineage>
</organism>
<dbReference type="Proteomes" id="UP000217954">
    <property type="component" value="Chromosome"/>
</dbReference>
<accession>A0A1Z4EVY6</accession>
<evidence type="ECO:0000256" key="1">
    <source>
        <dbReference type="SAM" id="MobiDB-lite"/>
    </source>
</evidence>
<dbReference type="KEGG" id="mste:MSTE_01808"/>
<evidence type="ECO:0000313" key="3">
    <source>
        <dbReference type="Proteomes" id="UP000217954"/>
    </source>
</evidence>
<proteinExistence type="predicted"/>
<feature type="region of interest" description="Disordered" evidence="1">
    <location>
        <begin position="1"/>
        <end position="30"/>
    </location>
</feature>